<dbReference type="Proteomes" id="UP000019149">
    <property type="component" value="Unassembled WGS sequence"/>
</dbReference>
<feature type="compositionally biased region" description="Gly residues" evidence="1">
    <location>
        <begin position="168"/>
        <end position="177"/>
    </location>
</feature>
<dbReference type="OrthoDB" id="10421640at2759"/>
<dbReference type="KEGG" id="egl:EGR_03113"/>
<accession>W6UUP4</accession>
<feature type="region of interest" description="Disordered" evidence="1">
    <location>
        <begin position="152"/>
        <end position="177"/>
    </location>
</feature>
<sequence length="177" mass="19245">MVIHSFAVAGSAKKDDHRGYVELGECFGLRCFGYYAGAMQLCGAHHVHTWSPLTPPIHSMRLHSSLVCLPLLLLLLLLLPAFASHRASAVVVSDGEAARKFGDDLFEAPNHMEGGEVIEAMGDVEEEEELIRESGEGGMQMDFLVPTAWRQSSLRRPRKVPIPTCPNGGRGPGPMTP</sequence>
<evidence type="ECO:0000313" key="2">
    <source>
        <dbReference type="EMBL" id="EUB62092.1"/>
    </source>
</evidence>
<evidence type="ECO:0000313" key="3">
    <source>
        <dbReference type="Proteomes" id="UP000019149"/>
    </source>
</evidence>
<name>W6UUP4_ECHGR</name>
<dbReference type="OMA" id="ELGECFG"/>
<gene>
    <name evidence="2" type="ORF">EGR_03113</name>
</gene>
<proteinExistence type="predicted"/>
<comment type="caution">
    <text evidence="2">The sequence shown here is derived from an EMBL/GenBank/DDBJ whole genome shotgun (WGS) entry which is preliminary data.</text>
</comment>
<dbReference type="EMBL" id="APAU02000015">
    <property type="protein sequence ID" value="EUB62092.1"/>
    <property type="molecule type" value="Genomic_DNA"/>
</dbReference>
<dbReference type="CTD" id="36338828"/>
<protein>
    <submittedName>
        <fullName evidence="2">Uncharacterized protein</fullName>
    </submittedName>
</protein>
<organism evidence="2 3">
    <name type="scientific">Echinococcus granulosus</name>
    <name type="common">Hydatid tapeworm</name>
    <dbReference type="NCBI Taxonomy" id="6210"/>
    <lineage>
        <taxon>Eukaryota</taxon>
        <taxon>Metazoa</taxon>
        <taxon>Spiralia</taxon>
        <taxon>Lophotrochozoa</taxon>
        <taxon>Platyhelminthes</taxon>
        <taxon>Cestoda</taxon>
        <taxon>Eucestoda</taxon>
        <taxon>Cyclophyllidea</taxon>
        <taxon>Taeniidae</taxon>
        <taxon>Echinococcus</taxon>
        <taxon>Echinococcus granulosus group</taxon>
    </lineage>
</organism>
<dbReference type="RefSeq" id="XP_024353288.1">
    <property type="nucleotide sequence ID" value="XM_024492362.1"/>
</dbReference>
<dbReference type="AlphaFoldDB" id="W6UUP4"/>
<dbReference type="GeneID" id="36338828"/>
<reference evidence="2 3" key="1">
    <citation type="journal article" date="2013" name="Nat. Genet.">
        <title>The genome of the hydatid tapeworm Echinococcus granulosus.</title>
        <authorList>
            <person name="Zheng H."/>
            <person name="Zhang W."/>
            <person name="Zhang L."/>
            <person name="Zhang Z."/>
            <person name="Li J."/>
            <person name="Lu G."/>
            <person name="Zhu Y."/>
            <person name="Wang Y."/>
            <person name="Huang Y."/>
            <person name="Liu J."/>
            <person name="Kang H."/>
            <person name="Chen J."/>
            <person name="Wang L."/>
            <person name="Chen A."/>
            <person name="Yu S."/>
            <person name="Gao Z."/>
            <person name="Jin L."/>
            <person name="Gu W."/>
            <person name="Wang Z."/>
            <person name="Zhao L."/>
            <person name="Shi B."/>
            <person name="Wen H."/>
            <person name="Lin R."/>
            <person name="Jones M.K."/>
            <person name="Brejova B."/>
            <person name="Vinar T."/>
            <person name="Zhao G."/>
            <person name="McManus D.P."/>
            <person name="Chen Z."/>
            <person name="Zhou Y."/>
            <person name="Wang S."/>
        </authorList>
    </citation>
    <scope>NUCLEOTIDE SEQUENCE [LARGE SCALE GENOMIC DNA]</scope>
</reference>
<evidence type="ECO:0000256" key="1">
    <source>
        <dbReference type="SAM" id="MobiDB-lite"/>
    </source>
</evidence>
<keyword evidence="3" id="KW-1185">Reference proteome</keyword>